<dbReference type="RefSeq" id="WP_123175032.1">
    <property type="nucleotide sequence ID" value="NZ_QWDD01000001.1"/>
</dbReference>
<dbReference type="PANTHER" id="PTHR14741:SF32">
    <property type="entry name" value="TRIMETHYLGUANOSINE SYNTHASE"/>
    <property type="match status" value="1"/>
</dbReference>
<dbReference type="GO" id="GO:0071164">
    <property type="term" value="F:RNA cap trimethylguanosine synthase activity"/>
    <property type="evidence" value="ECO:0007669"/>
    <property type="project" value="TreeGrafter"/>
</dbReference>
<dbReference type="CDD" id="cd02440">
    <property type="entry name" value="AdoMet_MTases"/>
    <property type="match status" value="1"/>
</dbReference>
<sequence>MTSLKSPFGERTQKYWDRRHELFSKWDEGVETDEVGLFSVKPERFALEIGNLLSGHTVLDAFCGIGGSAIGFARCGKRVIAVDIDRDRLAMAKRNAEIYGVSQRIEFIHDDVMEACSKLSFDALNIDPPWGGPEYFKKARFGWRDFSPNPLPLIQKAISSGIAVAVGLPANFSPDELRELPAETVVRESRDATRVLFRTAYYPPAN</sequence>
<keyword evidence="1" id="KW-0489">Methyltransferase</keyword>
<accession>A0A3M9XL99</accession>
<keyword evidence="2" id="KW-1185">Reference proteome</keyword>
<dbReference type="SUPFAM" id="SSF53335">
    <property type="entry name" value="S-adenosyl-L-methionine-dependent methyltransferases"/>
    <property type="match status" value="1"/>
</dbReference>
<dbReference type="OrthoDB" id="5642573at2"/>
<organism evidence="1 2">
    <name type="scientific">Methylocystis hirsuta</name>
    <dbReference type="NCBI Taxonomy" id="369798"/>
    <lineage>
        <taxon>Bacteria</taxon>
        <taxon>Pseudomonadati</taxon>
        <taxon>Pseudomonadota</taxon>
        <taxon>Alphaproteobacteria</taxon>
        <taxon>Hyphomicrobiales</taxon>
        <taxon>Methylocystaceae</taxon>
        <taxon>Methylocystis</taxon>
    </lineage>
</organism>
<dbReference type="Proteomes" id="UP000268623">
    <property type="component" value="Unassembled WGS sequence"/>
</dbReference>
<name>A0A3M9XL99_9HYPH</name>
<reference evidence="1 2" key="1">
    <citation type="submission" date="2018-08" db="EMBL/GenBank/DDBJ databases">
        <title>Genome sequence of Methylocystis hirsuta CSC1, a methanotroph able to accumulate PHAs.</title>
        <authorList>
            <person name="Bordel S."/>
            <person name="Rodriguez E."/>
            <person name="Gancedo J."/>
            <person name="Munoz R."/>
        </authorList>
    </citation>
    <scope>NUCLEOTIDE SEQUENCE [LARGE SCALE GENOMIC DNA]</scope>
    <source>
        <strain evidence="1 2">CSC1</strain>
    </source>
</reference>
<dbReference type="Gene3D" id="3.40.50.150">
    <property type="entry name" value="Vaccinia Virus protein VP39"/>
    <property type="match status" value="1"/>
</dbReference>
<comment type="caution">
    <text evidence="1">The sequence shown here is derived from an EMBL/GenBank/DDBJ whole genome shotgun (WGS) entry which is preliminary data.</text>
</comment>
<dbReference type="AlphaFoldDB" id="A0A3M9XL99"/>
<protein>
    <submittedName>
        <fullName evidence="1">Methyltransferase domain-containing protein</fullName>
    </submittedName>
</protein>
<dbReference type="InterPro" id="IPR029063">
    <property type="entry name" value="SAM-dependent_MTases_sf"/>
</dbReference>
<gene>
    <name evidence="1" type="ORF">D1O30_04915</name>
</gene>
<proteinExistence type="predicted"/>
<dbReference type="PANTHER" id="PTHR14741">
    <property type="entry name" value="S-ADENOSYLMETHIONINE-DEPENDENT METHYLTRANSFERASE RELATED"/>
    <property type="match status" value="1"/>
</dbReference>
<evidence type="ECO:0000313" key="2">
    <source>
        <dbReference type="Proteomes" id="UP000268623"/>
    </source>
</evidence>
<dbReference type="InterPro" id="IPR019012">
    <property type="entry name" value="RNA_cap_Gua-N2-MeTrfase"/>
</dbReference>
<dbReference type="Pfam" id="PF09445">
    <property type="entry name" value="Methyltransf_15"/>
    <property type="match status" value="1"/>
</dbReference>
<keyword evidence="1" id="KW-0808">Transferase</keyword>
<dbReference type="EMBL" id="QWDD01000001">
    <property type="protein sequence ID" value="RNJ49047.1"/>
    <property type="molecule type" value="Genomic_DNA"/>
</dbReference>
<evidence type="ECO:0000313" key="1">
    <source>
        <dbReference type="EMBL" id="RNJ49047.1"/>
    </source>
</evidence>